<gene>
    <name evidence="1" type="ORF">I4F81_003980</name>
</gene>
<comment type="caution">
    <text evidence="1">The sequence shown here is derived from an EMBL/GenBank/DDBJ whole genome shotgun (WGS) entry which is preliminary data.</text>
</comment>
<proteinExistence type="predicted"/>
<evidence type="ECO:0000313" key="1">
    <source>
        <dbReference type="EMBL" id="KAK1861396.1"/>
    </source>
</evidence>
<accession>A0ACC3BV96</accession>
<dbReference type="EMBL" id="CM020618">
    <property type="protein sequence ID" value="KAK1861396.1"/>
    <property type="molecule type" value="Genomic_DNA"/>
</dbReference>
<dbReference type="Proteomes" id="UP000798662">
    <property type="component" value="Chromosome 1"/>
</dbReference>
<protein>
    <submittedName>
        <fullName evidence="1">Uncharacterized protein</fullName>
    </submittedName>
</protein>
<sequence>MAGSTTISCTATPMCGARSLRATSGLSTAAPSPDVPSVRLCCHAGAALDKIFNLSQTVSLVELNLSNTSMDVHDLLVQTVPLSRQ</sequence>
<evidence type="ECO:0000313" key="2">
    <source>
        <dbReference type="Proteomes" id="UP000798662"/>
    </source>
</evidence>
<keyword evidence="2" id="KW-1185">Reference proteome</keyword>
<organism evidence="1 2">
    <name type="scientific">Pyropia yezoensis</name>
    <name type="common">Susabi-nori</name>
    <name type="synonym">Porphyra yezoensis</name>
    <dbReference type="NCBI Taxonomy" id="2788"/>
    <lineage>
        <taxon>Eukaryota</taxon>
        <taxon>Rhodophyta</taxon>
        <taxon>Bangiophyceae</taxon>
        <taxon>Bangiales</taxon>
        <taxon>Bangiaceae</taxon>
        <taxon>Pyropia</taxon>
    </lineage>
</organism>
<reference evidence="1" key="1">
    <citation type="submission" date="2019-11" db="EMBL/GenBank/DDBJ databases">
        <title>Nori genome reveals adaptations in red seaweeds to the harsh intertidal environment.</title>
        <authorList>
            <person name="Wang D."/>
            <person name="Mao Y."/>
        </authorList>
    </citation>
    <scope>NUCLEOTIDE SEQUENCE</scope>
    <source>
        <tissue evidence="1">Gametophyte</tissue>
    </source>
</reference>
<name>A0ACC3BV96_PYRYE</name>